<comment type="similarity">
    <text evidence="17">Belongs to the NnrD/CARKD family.</text>
</comment>
<evidence type="ECO:0000256" key="16">
    <source>
        <dbReference type="ARBA" id="ARBA00049209"/>
    </source>
</evidence>
<organism evidence="23 24">
    <name type="scientific">Candidatus Fervidibacter sacchari</name>
    <dbReference type="NCBI Taxonomy" id="1448929"/>
    <lineage>
        <taxon>Bacteria</taxon>
        <taxon>Candidatus Fervidibacterota</taxon>
        <taxon>Candidatus Fervidibacter</taxon>
    </lineage>
</organism>
<evidence type="ECO:0000256" key="18">
    <source>
        <dbReference type="HAMAP-Rule" id="MF_01966"/>
    </source>
</evidence>
<dbReference type="PROSITE" id="PS51385">
    <property type="entry name" value="YJEF_N"/>
    <property type="match status" value="1"/>
</dbReference>
<proteinExistence type="inferred from homology"/>
<protein>
    <recommendedName>
        <fullName evidence="19">Bifunctional NAD(P)H-hydrate repair enzyme</fullName>
    </recommendedName>
    <alternativeName>
        <fullName evidence="19">Nicotinamide nucleotide repair protein</fullName>
    </alternativeName>
    <domain>
        <recommendedName>
            <fullName evidence="19">ADP-dependent (S)-NAD(P)H-hydrate dehydratase</fullName>
            <ecNumber evidence="19">4.2.1.136</ecNumber>
        </recommendedName>
        <alternativeName>
            <fullName evidence="19">ADP-dependent NAD(P)HX dehydratase</fullName>
        </alternativeName>
    </domain>
    <domain>
        <recommendedName>
            <fullName evidence="19">NAD(P)H-hydrate epimerase</fullName>
            <ecNumber evidence="19">5.1.99.6</ecNumber>
        </recommendedName>
    </domain>
</protein>
<comment type="similarity">
    <text evidence="3 19">In the N-terminal section; belongs to the NnrE/AIBP family.</text>
</comment>
<dbReference type="NCBIfam" id="TIGR00197">
    <property type="entry name" value="yjeF_nterm"/>
    <property type="match status" value="1"/>
</dbReference>
<dbReference type="PROSITE" id="PS50206">
    <property type="entry name" value="RHODANESE_3"/>
    <property type="match status" value="1"/>
</dbReference>
<comment type="cofactor">
    <cofactor evidence="18 19">
        <name>K(+)</name>
        <dbReference type="ChEBI" id="CHEBI:29103"/>
    </cofactor>
    <text evidence="18 19">Binds 1 potassium ion per subunit.</text>
</comment>
<gene>
    <name evidence="18" type="primary">nnrE</name>
    <name evidence="17" type="synonym">nnrD</name>
    <name evidence="23" type="ORF">M2350_001120</name>
</gene>
<comment type="subunit">
    <text evidence="17">Homotetramer.</text>
</comment>
<evidence type="ECO:0000256" key="19">
    <source>
        <dbReference type="PIRNR" id="PIRNR017184"/>
    </source>
</evidence>
<dbReference type="CDD" id="cd01171">
    <property type="entry name" value="YXKO-related"/>
    <property type="match status" value="1"/>
</dbReference>
<evidence type="ECO:0000256" key="12">
    <source>
        <dbReference type="ARBA" id="ARBA00023239"/>
    </source>
</evidence>
<evidence type="ECO:0000256" key="9">
    <source>
        <dbReference type="ARBA" id="ARBA00022958"/>
    </source>
</evidence>
<evidence type="ECO:0000313" key="23">
    <source>
        <dbReference type="EMBL" id="MCS3918720.1"/>
    </source>
</evidence>
<evidence type="ECO:0000256" key="15">
    <source>
        <dbReference type="ARBA" id="ARBA00048238"/>
    </source>
</evidence>
<accession>A0ABT2ELJ7</accession>
<evidence type="ECO:0000259" key="20">
    <source>
        <dbReference type="PROSITE" id="PS50206"/>
    </source>
</evidence>
<dbReference type="SUPFAM" id="SSF53613">
    <property type="entry name" value="Ribokinase-like"/>
    <property type="match status" value="1"/>
</dbReference>
<dbReference type="Gene3D" id="3.40.1190.20">
    <property type="match status" value="1"/>
</dbReference>
<dbReference type="GO" id="GO:0052856">
    <property type="term" value="F:NAD(P)HX epimerase activity"/>
    <property type="evidence" value="ECO:0007669"/>
    <property type="project" value="UniProtKB-EC"/>
</dbReference>
<keyword evidence="9 18" id="KW-0630">Potassium</keyword>
<evidence type="ECO:0000256" key="7">
    <source>
        <dbReference type="ARBA" id="ARBA00022840"/>
    </source>
</evidence>
<dbReference type="InterPro" id="IPR000631">
    <property type="entry name" value="CARKD"/>
</dbReference>
<evidence type="ECO:0000256" key="4">
    <source>
        <dbReference type="ARBA" id="ARBA00009524"/>
    </source>
</evidence>
<feature type="binding site" evidence="17">
    <location>
        <position position="353"/>
    </location>
    <ligand>
        <name>(6S)-NADPHX</name>
        <dbReference type="ChEBI" id="CHEBI:64076"/>
    </ligand>
</feature>
<feature type="domain" description="YjeF C-terminal" evidence="21">
    <location>
        <begin position="247"/>
        <end position="536"/>
    </location>
</feature>
<feature type="binding site" evidence="18">
    <location>
        <begin position="151"/>
        <end position="157"/>
    </location>
    <ligand>
        <name>(6S)-NADPHX</name>
        <dbReference type="ChEBI" id="CHEBI:64076"/>
    </ligand>
</feature>
<feature type="domain" description="YjeF N-terminal" evidence="22">
    <location>
        <begin position="26"/>
        <end position="237"/>
    </location>
</feature>
<keyword evidence="24" id="KW-1185">Reference proteome</keyword>
<dbReference type="EC" id="4.2.1.136" evidence="19"/>
<reference evidence="23 24" key="1">
    <citation type="submission" date="2022-08" db="EMBL/GenBank/DDBJ databases">
        <title>Bacterial and archaeal communities from various locations to study Microbial Dark Matter (Phase II).</title>
        <authorList>
            <person name="Stepanauskas R."/>
        </authorList>
    </citation>
    <scope>NUCLEOTIDE SEQUENCE [LARGE SCALE GENOMIC DNA]</scope>
    <source>
        <strain evidence="23 24">PD1</strain>
    </source>
</reference>
<dbReference type="Gene3D" id="3.40.50.10260">
    <property type="entry name" value="YjeF N-terminal domain"/>
    <property type="match status" value="1"/>
</dbReference>
<dbReference type="InterPro" id="IPR030677">
    <property type="entry name" value="Nnr"/>
</dbReference>
<dbReference type="NCBIfam" id="TIGR00196">
    <property type="entry name" value="yjeF_cterm"/>
    <property type="match status" value="1"/>
</dbReference>
<dbReference type="PROSITE" id="PS51383">
    <property type="entry name" value="YJEF_C_3"/>
    <property type="match status" value="1"/>
</dbReference>
<evidence type="ECO:0000256" key="3">
    <source>
        <dbReference type="ARBA" id="ARBA00006001"/>
    </source>
</evidence>
<keyword evidence="8 17" id="KW-0521">NADP</keyword>
<feature type="binding site" evidence="18">
    <location>
        <position position="183"/>
    </location>
    <ligand>
        <name>K(+)</name>
        <dbReference type="ChEBI" id="CHEBI:29103"/>
    </ligand>
</feature>
<keyword evidence="11 18" id="KW-0413">Isomerase</keyword>
<dbReference type="Pfam" id="PF03853">
    <property type="entry name" value="YjeF_N"/>
    <property type="match status" value="1"/>
</dbReference>
<dbReference type="SUPFAM" id="SSF64153">
    <property type="entry name" value="YjeF N-terminal domain-like"/>
    <property type="match status" value="1"/>
</dbReference>
<dbReference type="InterPro" id="IPR001763">
    <property type="entry name" value="Rhodanese-like_dom"/>
</dbReference>
<evidence type="ECO:0000256" key="8">
    <source>
        <dbReference type="ARBA" id="ARBA00022857"/>
    </source>
</evidence>
<dbReference type="Pfam" id="PF01256">
    <property type="entry name" value="Carb_kinase"/>
    <property type="match status" value="1"/>
</dbReference>
<feature type="binding site" evidence="18">
    <location>
        <begin position="75"/>
        <end position="79"/>
    </location>
    <ligand>
        <name>(6S)-NADPHX</name>
        <dbReference type="ChEBI" id="CHEBI:64076"/>
    </ligand>
</feature>
<evidence type="ECO:0000256" key="13">
    <source>
        <dbReference type="ARBA" id="ARBA00023268"/>
    </source>
</evidence>
<comment type="caution">
    <text evidence="23">The sequence shown here is derived from an EMBL/GenBank/DDBJ whole genome shotgun (WGS) entry which is preliminary data.</text>
</comment>
<evidence type="ECO:0000256" key="1">
    <source>
        <dbReference type="ARBA" id="ARBA00000013"/>
    </source>
</evidence>
<dbReference type="HAMAP" id="MF_01965">
    <property type="entry name" value="NADHX_dehydratase"/>
    <property type="match status" value="1"/>
</dbReference>
<feature type="binding site" evidence="17">
    <location>
        <position position="471"/>
    </location>
    <ligand>
        <name>(6S)-NADPHX</name>
        <dbReference type="ChEBI" id="CHEBI:64076"/>
    </ligand>
</feature>
<evidence type="ECO:0000259" key="22">
    <source>
        <dbReference type="PROSITE" id="PS51385"/>
    </source>
</evidence>
<comment type="function">
    <text evidence="18">Catalyzes the epimerization of the S- and R-forms of NAD(P)HX, a damaged form of NAD(P)H that is a result of enzymatic or heat-dependent hydration. This is a prerequisite for the S-specific NAD(P)H-hydrate dehydratase to allow the repair of both epimers of NAD(P)HX.</text>
</comment>
<comment type="similarity">
    <text evidence="18">Belongs to the NnrE/AIBP family.</text>
</comment>
<evidence type="ECO:0000313" key="24">
    <source>
        <dbReference type="Proteomes" id="UP001204798"/>
    </source>
</evidence>
<evidence type="ECO:0000259" key="21">
    <source>
        <dbReference type="PROSITE" id="PS51383"/>
    </source>
</evidence>
<dbReference type="RefSeq" id="WP_259094750.1">
    <property type="nucleotide sequence ID" value="NZ_CP130454.1"/>
</dbReference>
<comment type="similarity">
    <text evidence="4 19">In the C-terminal section; belongs to the NnrD/CARKD family.</text>
</comment>
<evidence type="ECO:0000256" key="14">
    <source>
        <dbReference type="ARBA" id="ARBA00025153"/>
    </source>
</evidence>
<dbReference type="EC" id="5.1.99.6" evidence="19"/>
<dbReference type="PANTHER" id="PTHR12592">
    <property type="entry name" value="ATP-DEPENDENT (S)-NAD(P)H-HYDRATE DEHYDRATASE FAMILY MEMBER"/>
    <property type="match status" value="1"/>
</dbReference>
<feature type="binding site" evidence="17">
    <location>
        <position position="404"/>
    </location>
    <ligand>
        <name>(6S)-NADPHX</name>
        <dbReference type="ChEBI" id="CHEBI:64076"/>
    </ligand>
</feature>
<dbReference type="InterPro" id="IPR004443">
    <property type="entry name" value="YjeF_N_dom"/>
</dbReference>
<feature type="domain" description="Rhodanese" evidence="20">
    <location>
        <begin position="51"/>
        <end position="106"/>
    </location>
</feature>
<feature type="binding site" evidence="17">
    <location>
        <position position="470"/>
    </location>
    <ligand>
        <name>AMP</name>
        <dbReference type="ChEBI" id="CHEBI:456215"/>
    </ligand>
</feature>
<dbReference type="InterPro" id="IPR017953">
    <property type="entry name" value="Carbohydrate_kinase_pred_CS"/>
</dbReference>
<keyword evidence="13" id="KW-0511">Multifunctional enzyme</keyword>
<evidence type="ECO:0000256" key="11">
    <source>
        <dbReference type="ARBA" id="ARBA00023235"/>
    </source>
</evidence>
<keyword evidence="12 17" id="KW-0456">Lyase</keyword>
<keyword evidence="10 17" id="KW-0520">NAD</keyword>
<comment type="catalytic activity">
    <reaction evidence="2 18 19">
        <text>(6R)-NADPHX = (6S)-NADPHX</text>
        <dbReference type="Rhea" id="RHEA:32227"/>
        <dbReference type="ChEBI" id="CHEBI:64076"/>
        <dbReference type="ChEBI" id="CHEBI:64077"/>
        <dbReference type="EC" id="5.1.99.6"/>
    </reaction>
</comment>
<evidence type="ECO:0000256" key="5">
    <source>
        <dbReference type="ARBA" id="ARBA00022723"/>
    </source>
</evidence>
<comment type="cofactor">
    <cofactor evidence="17">
        <name>Mg(2+)</name>
        <dbReference type="ChEBI" id="CHEBI:18420"/>
    </cofactor>
</comment>
<comment type="catalytic activity">
    <reaction evidence="15 17 19">
        <text>(6S)-NADHX + ADP = AMP + phosphate + NADH + H(+)</text>
        <dbReference type="Rhea" id="RHEA:32223"/>
        <dbReference type="ChEBI" id="CHEBI:15378"/>
        <dbReference type="ChEBI" id="CHEBI:43474"/>
        <dbReference type="ChEBI" id="CHEBI:57945"/>
        <dbReference type="ChEBI" id="CHEBI:64074"/>
        <dbReference type="ChEBI" id="CHEBI:456215"/>
        <dbReference type="ChEBI" id="CHEBI:456216"/>
        <dbReference type="EC" id="4.2.1.136"/>
    </reaction>
</comment>
<evidence type="ECO:0000256" key="17">
    <source>
        <dbReference type="HAMAP-Rule" id="MF_01965"/>
    </source>
</evidence>
<keyword evidence="6 17" id="KW-0547">Nucleotide-binding</keyword>
<sequence>MSGAECGARISTPLLTSFPLVTASESRQFDQLAEQSGLPSLVLMENASLRLAEVLQQHFELDPPKRILVVCGRGNNGGDGMALARHLHNIGFQVQVFLLADPNELKGDAATNYKVAVNFGVPIQPITAQSELSQLVEPMKSADLVVDALLGTGITGEVRGLYAEAIPLLNDYAPRILSVDIPSGINSDTGEVCGVAVRADATVTLGAIKLGLVLFPGADYAGDLFVGSLGVPDSLLAGIGILRFASTHELVQKVLPPRHPNTHKGDYGRVLVIGGAPGMSGAAIMAGKAALRSGAGLAQVALPQSLNIAVETSTLEVMSFPLPETDAGTIAPEAIEALAPRLDWADVIALGCGISRNERTQTFVRQLVARVDKPMVIDADGLIALSGYGEVLRQRKSLTVLTPHPGEMAALLQTSTETIQRDRVGVALKAASEFKAIVVLKGARTITADPDGTLFVNLTGNAGMATGGSGDVLTGMIASLLAQALCRRLDVRPVEVVAAAVFLHGLAGDIASWEKGEVSLTAGDLLDHLPRAINEPELSQPLTLRPLSPFVRFVVRMRK</sequence>
<dbReference type="InterPro" id="IPR029056">
    <property type="entry name" value="Ribokinase-like"/>
</dbReference>
<comment type="function">
    <text evidence="17">Catalyzes the dehydration of the S-form of NAD(P)HX at the expense of ADP, which is converted to AMP. Together with NAD(P)HX epimerase, which catalyzes the epimerization of the S- and R-forms, the enzyme allows the repair of both epimers of NAD(P)HX, a damaged form of NAD(P)H that is a result of enzymatic or heat-dependent hydration.</text>
</comment>
<feature type="binding site" evidence="18">
    <location>
        <position position="180"/>
    </location>
    <ligand>
        <name>(6S)-NADPHX</name>
        <dbReference type="ChEBI" id="CHEBI:64076"/>
    </ligand>
</feature>
<feature type="binding site" evidence="17">
    <location>
        <begin position="441"/>
        <end position="445"/>
    </location>
    <ligand>
        <name>AMP</name>
        <dbReference type="ChEBI" id="CHEBI:456215"/>
    </ligand>
</feature>
<dbReference type="EMBL" id="JANUCP010000002">
    <property type="protein sequence ID" value="MCS3918720.1"/>
    <property type="molecule type" value="Genomic_DNA"/>
</dbReference>
<comment type="catalytic activity">
    <reaction evidence="1 18 19">
        <text>(6R)-NADHX = (6S)-NADHX</text>
        <dbReference type="Rhea" id="RHEA:32215"/>
        <dbReference type="ChEBI" id="CHEBI:64074"/>
        <dbReference type="ChEBI" id="CHEBI:64075"/>
        <dbReference type="EC" id="5.1.99.6"/>
    </reaction>
</comment>
<feature type="binding site" evidence="18">
    <location>
        <position position="162"/>
    </location>
    <ligand>
        <name>(6S)-NADPHX</name>
        <dbReference type="ChEBI" id="CHEBI:64076"/>
    </ligand>
</feature>
<dbReference type="InterPro" id="IPR036652">
    <property type="entry name" value="YjeF_N_dom_sf"/>
</dbReference>
<evidence type="ECO:0000256" key="6">
    <source>
        <dbReference type="ARBA" id="ARBA00022741"/>
    </source>
</evidence>
<keyword evidence="7 17" id="KW-0067">ATP-binding</keyword>
<dbReference type="PIRSF" id="PIRSF017184">
    <property type="entry name" value="Nnr"/>
    <property type="match status" value="1"/>
</dbReference>
<evidence type="ECO:0000256" key="10">
    <source>
        <dbReference type="ARBA" id="ARBA00023027"/>
    </source>
</evidence>
<dbReference type="PROSITE" id="PS01050">
    <property type="entry name" value="YJEF_C_2"/>
    <property type="match status" value="1"/>
</dbReference>
<feature type="binding site" evidence="18">
    <location>
        <position position="76"/>
    </location>
    <ligand>
        <name>K(+)</name>
        <dbReference type="ChEBI" id="CHEBI:29103"/>
    </ligand>
</feature>
<comment type="catalytic activity">
    <reaction evidence="16 17 19">
        <text>(6S)-NADPHX + ADP = AMP + phosphate + NADPH + H(+)</text>
        <dbReference type="Rhea" id="RHEA:32235"/>
        <dbReference type="ChEBI" id="CHEBI:15378"/>
        <dbReference type="ChEBI" id="CHEBI:43474"/>
        <dbReference type="ChEBI" id="CHEBI:57783"/>
        <dbReference type="ChEBI" id="CHEBI:64076"/>
        <dbReference type="ChEBI" id="CHEBI:456215"/>
        <dbReference type="ChEBI" id="CHEBI:456216"/>
        <dbReference type="EC" id="4.2.1.136"/>
    </reaction>
</comment>
<evidence type="ECO:0000256" key="2">
    <source>
        <dbReference type="ARBA" id="ARBA00000909"/>
    </source>
</evidence>
<dbReference type="HAMAP" id="MF_01966">
    <property type="entry name" value="NADHX_epimerase"/>
    <property type="match status" value="1"/>
</dbReference>
<dbReference type="Proteomes" id="UP001204798">
    <property type="component" value="Unassembled WGS sequence"/>
</dbReference>
<dbReference type="PANTHER" id="PTHR12592:SF0">
    <property type="entry name" value="ATP-DEPENDENT (S)-NAD(P)H-HYDRATE DEHYDRATASE"/>
    <property type="match status" value="1"/>
</dbReference>
<feature type="binding site" evidence="17">
    <location>
        <position position="282"/>
    </location>
    <ligand>
        <name>(6S)-NADPHX</name>
        <dbReference type="ChEBI" id="CHEBI:64076"/>
    </ligand>
</feature>
<feature type="binding site" evidence="18">
    <location>
        <position position="147"/>
    </location>
    <ligand>
        <name>K(+)</name>
        <dbReference type="ChEBI" id="CHEBI:29103"/>
    </ligand>
</feature>
<name>A0ABT2ELJ7_9BACT</name>
<comment type="function">
    <text evidence="14 19">Bifunctional enzyme that catalyzes the epimerization of the S- and R-forms of NAD(P)HX and the dehydration of the S-form of NAD(P)HX at the expense of ADP, which is converted to AMP. This allows the repair of both epimers of NAD(P)HX, a damaged form of NAD(P)H that is a result of enzymatic or heat-dependent hydration.</text>
</comment>
<keyword evidence="5 18" id="KW-0479">Metal-binding</keyword>